<accession>A0A5B9W2H1</accession>
<reference evidence="2 3" key="1">
    <citation type="submission" date="2019-08" db="EMBL/GenBank/DDBJ databases">
        <title>Deep-cultivation of Planctomycetes and their phenomic and genomic characterization uncovers novel biology.</title>
        <authorList>
            <person name="Wiegand S."/>
            <person name="Jogler M."/>
            <person name="Boedeker C."/>
            <person name="Pinto D."/>
            <person name="Vollmers J."/>
            <person name="Rivas-Marin E."/>
            <person name="Kohn T."/>
            <person name="Peeters S.H."/>
            <person name="Heuer A."/>
            <person name="Rast P."/>
            <person name="Oberbeckmann S."/>
            <person name="Bunk B."/>
            <person name="Jeske O."/>
            <person name="Meyerdierks A."/>
            <person name="Storesund J.E."/>
            <person name="Kallscheuer N."/>
            <person name="Luecker S."/>
            <person name="Lage O.M."/>
            <person name="Pohl T."/>
            <person name="Merkel B.J."/>
            <person name="Hornburger P."/>
            <person name="Mueller R.-W."/>
            <person name="Bruemmer F."/>
            <person name="Labrenz M."/>
            <person name="Spormann A.M."/>
            <person name="Op den Camp H."/>
            <person name="Overmann J."/>
            <person name="Amann R."/>
            <person name="Jetten M.S.M."/>
            <person name="Mascher T."/>
            <person name="Medema M.H."/>
            <person name="Devos D.P."/>
            <person name="Kaster A.-K."/>
            <person name="Ovreas L."/>
            <person name="Rohde M."/>
            <person name="Galperin M.Y."/>
            <person name="Jogler C."/>
        </authorList>
    </citation>
    <scope>NUCLEOTIDE SEQUENCE [LARGE SCALE GENOMIC DNA]</scope>
    <source>
        <strain evidence="2 3">OJF2</strain>
    </source>
</reference>
<dbReference type="Proteomes" id="UP000324233">
    <property type="component" value="Chromosome"/>
</dbReference>
<dbReference type="RefSeq" id="WP_168221839.1">
    <property type="nucleotide sequence ID" value="NZ_CP042997.1"/>
</dbReference>
<organism evidence="2 3">
    <name type="scientific">Aquisphaera giovannonii</name>
    <dbReference type="NCBI Taxonomy" id="406548"/>
    <lineage>
        <taxon>Bacteria</taxon>
        <taxon>Pseudomonadati</taxon>
        <taxon>Planctomycetota</taxon>
        <taxon>Planctomycetia</taxon>
        <taxon>Isosphaerales</taxon>
        <taxon>Isosphaeraceae</taxon>
        <taxon>Aquisphaera</taxon>
    </lineage>
</organism>
<dbReference type="Gene3D" id="3.30.1490.150">
    <property type="entry name" value="Hypothetical protein ph0010, domain 2"/>
    <property type="match status" value="1"/>
</dbReference>
<protein>
    <recommendedName>
        <fullName evidence="1">AMMECR1 domain-containing protein</fullName>
    </recommendedName>
</protein>
<dbReference type="SUPFAM" id="SSF143447">
    <property type="entry name" value="AMMECR1-like"/>
    <property type="match status" value="1"/>
</dbReference>
<keyword evidence="3" id="KW-1185">Reference proteome</keyword>
<dbReference type="NCBIfam" id="TIGR00296">
    <property type="entry name" value="TIGR00296 family protein"/>
    <property type="match status" value="1"/>
</dbReference>
<evidence type="ECO:0000313" key="3">
    <source>
        <dbReference type="Proteomes" id="UP000324233"/>
    </source>
</evidence>
<feature type="domain" description="AMMECR1" evidence="1">
    <location>
        <begin position="7"/>
        <end position="187"/>
    </location>
</feature>
<dbReference type="EMBL" id="CP042997">
    <property type="protein sequence ID" value="QEH34768.1"/>
    <property type="molecule type" value="Genomic_DNA"/>
</dbReference>
<name>A0A5B9W2H1_9BACT</name>
<evidence type="ECO:0000259" key="1">
    <source>
        <dbReference type="PROSITE" id="PS51112"/>
    </source>
</evidence>
<dbReference type="NCBIfam" id="TIGR04335">
    <property type="entry name" value="AmmeMemoSam_A"/>
    <property type="match status" value="1"/>
</dbReference>
<dbReference type="InterPro" id="IPR027485">
    <property type="entry name" value="AMMECR1_N"/>
</dbReference>
<dbReference type="PROSITE" id="PS51112">
    <property type="entry name" value="AMMECR1"/>
    <property type="match status" value="1"/>
</dbReference>
<dbReference type="PANTHER" id="PTHR13016">
    <property type="entry name" value="AMMECR1 HOMOLOG"/>
    <property type="match status" value="1"/>
</dbReference>
<dbReference type="InterPro" id="IPR036071">
    <property type="entry name" value="AMMECR1_dom_sf"/>
</dbReference>
<dbReference type="KEGG" id="agv:OJF2_33100"/>
<proteinExistence type="predicted"/>
<dbReference type="InterPro" id="IPR027623">
    <property type="entry name" value="AmmeMemoSam_A"/>
</dbReference>
<dbReference type="Pfam" id="PF01871">
    <property type="entry name" value="AMMECR1"/>
    <property type="match status" value="1"/>
</dbReference>
<evidence type="ECO:0000313" key="2">
    <source>
        <dbReference type="EMBL" id="QEH34768.1"/>
    </source>
</evidence>
<sequence>MLPVGEGERALALRAARRAIAEYLERGTTLEVATRAPSLLEPRGSFVTLRRREGGALRGCRGEARPARPLIASIIREAILTATDDPRFPPVKPEELPGLTIKISALTPPVPISPGEVVVGKHGLIVMRGKRSGLLLPEVPAHFGLRTPEEFLAALYQKAGLSADDPSRDEDRLFAFETEAWGEPEVG</sequence>
<dbReference type="InterPro" id="IPR023473">
    <property type="entry name" value="AMMECR1"/>
</dbReference>
<dbReference type="InterPro" id="IPR002733">
    <property type="entry name" value="AMMECR1_domain"/>
</dbReference>
<gene>
    <name evidence="2" type="ORF">OJF2_33100</name>
</gene>
<dbReference type="AlphaFoldDB" id="A0A5B9W2H1"/>
<dbReference type="PANTHER" id="PTHR13016:SF0">
    <property type="entry name" value="AMME SYNDROME CANDIDATE GENE 1 PROTEIN"/>
    <property type="match status" value="1"/>
</dbReference>
<dbReference type="Gene3D" id="3.30.700.20">
    <property type="entry name" value="Hypothetical protein ph0010, domain 1"/>
    <property type="match status" value="1"/>
</dbReference>